<keyword evidence="1" id="KW-1133">Transmembrane helix</keyword>
<feature type="transmembrane region" description="Helical" evidence="1">
    <location>
        <begin position="54"/>
        <end position="73"/>
    </location>
</feature>
<gene>
    <name evidence="2" type="ORF">MJG50_06455</name>
</gene>
<reference evidence="2" key="1">
    <citation type="submission" date="2022-02" db="EMBL/GenBank/DDBJ databases">
        <title>Fredinandcohnia quinoae sp. nov. isolated from Chenopodium quinoa seeds.</title>
        <authorList>
            <person name="Saati-Santamaria Z."/>
            <person name="Flores-Felix J.D."/>
            <person name="Igual J.M."/>
            <person name="Velazquez E."/>
            <person name="Garcia-Fraile P."/>
            <person name="Martinez-Molina E."/>
        </authorList>
    </citation>
    <scope>NUCLEOTIDE SEQUENCE</scope>
    <source>
        <strain evidence="2">SECRCQ15</strain>
    </source>
</reference>
<feature type="transmembrane region" description="Helical" evidence="1">
    <location>
        <begin position="158"/>
        <end position="175"/>
    </location>
</feature>
<feature type="transmembrane region" description="Helical" evidence="1">
    <location>
        <begin position="79"/>
        <end position="97"/>
    </location>
</feature>
<dbReference type="AlphaFoldDB" id="A0AAW5E746"/>
<dbReference type="EMBL" id="JAKTTI010000006">
    <property type="protein sequence ID" value="MCH1624963.1"/>
    <property type="molecule type" value="Genomic_DNA"/>
</dbReference>
<dbReference type="Proteomes" id="UP001431131">
    <property type="component" value="Unassembled WGS sequence"/>
</dbReference>
<accession>A0AAW5E746</accession>
<name>A0AAW5E746_9BACI</name>
<evidence type="ECO:0000313" key="2">
    <source>
        <dbReference type="EMBL" id="MCH1624963.1"/>
    </source>
</evidence>
<proteinExistence type="predicted"/>
<dbReference type="RefSeq" id="WP_240253807.1">
    <property type="nucleotide sequence ID" value="NZ_JAKTTI010000006.1"/>
</dbReference>
<comment type="caution">
    <text evidence="2">The sequence shown here is derived from an EMBL/GenBank/DDBJ whole genome shotgun (WGS) entry which is preliminary data.</text>
</comment>
<evidence type="ECO:0000313" key="3">
    <source>
        <dbReference type="Proteomes" id="UP001431131"/>
    </source>
</evidence>
<protein>
    <submittedName>
        <fullName evidence="2">Uncharacterized protein</fullName>
    </submittedName>
</protein>
<organism evidence="2 3">
    <name type="scientific">Fredinandcohnia quinoae</name>
    <dbReference type="NCBI Taxonomy" id="2918902"/>
    <lineage>
        <taxon>Bacteria</taxon>
        <taxon>Bacillati</taxon>
        <taxon>Bacillota</taxon>
        <taxon>Bacilli</taxon>
        <taxon>Bacillales</taxon>
        <taxon>Bacillaceae</taxon>
        <taxon>Fredinandcohnia</taxon>
    </lineage>
</organism>
<feature type="transmembrane region" description="Helical" evidence="1">
    <location>
        <begin position="134"/>
        <end position="151"/>
    </location>
</feature>
<keyword evidence="1" id="KW-0472">Membrane</keyword>
<evidence type="ECO:0000256" key="1">
    <source>
        <dbReference type="SAM" id="Phobius"/>
    </source>
</evidence>
<sequence length="176" mass="19963">MNPDRKKIILKEIVYWKENKLLPESYCNFLLTLYTEGEENQIPTKTSNSEKKPLLMILIIGMVLPILFLVTYFTEISPHLQMVINFIFLIICLLAAVLSKNNKLLLHVSFIAAALFMFLLTVKAVEIFLHGKSTFVVIAVLINCICWGLIGIKTDKKYFLVAGILGSILVIISLFI</sequence>
<keyword evidence="1" id="KW-0812">Transmembrane</keyword>
<keyword evidence="3" id="KW-1185">Reference proteome</keyword>
<feature type="transmembrane region" description="Helical" evidence="1">
    <location>
        <begin position="104"/>
        <end position="122"/>
    </location>
</feature>